<dbReference type="Proteomes" id="UP000240830">
    <property type="component" value="Unassembled WGS sequence"/>
</dbReference>
<sequence>MRGLAGKRIASRRGIEGKLEEYAKGKEYICYYRGFERWQQAFQSKKMEEHLCTQNFVYYQHHQRLRTLQKWKLETTLKILLRLKDLKAKKEFFGGWHQSASLVCSSRETRKISRVFSHWRETYRASVARHVINGNNGKTRRLLFVSWRTRSRKQQDGHARSIEFIGNSNLRYYLQKWRMEAAVHRYRGHRKPVNFDQPRYNRRPTLTLSRDQFRDLAPLNDTEFIV</sequence>
<evidence type="ECO:0000313" key="1">
    <source>
        <dbReference type="EMBL" id="PJF18238.1"/>
    </source>
</evidence>
<organism evidence="1 2">
    <name type="scientific">Paramicrosporidium saccamoebae</name>
    <dbReference type="NCBI Taxonomy" id="1246581"/>
    <lineage>
        <taxon>Eukaryota</taxon>
        <taxon>Fungi</taxon>
        <taxon>Fungi incertae sedis</taxon>
        <taxon>Cryptomycota</taxon>
        <taxon>Cryptomycota incertae sedis</taxon>
        <taxon>Paramicrosporidium</taxon>
    </lineage>
</organism>
<protein>
    <recommendedName>
        <fullName evidence="3">Sfi1 spindle body domain-containing protein</fullName>
    </recommendedName>
</protein>
<reference evidence="1 2" key="1">
    <citation type="submission" date="2016-10" db="EMBL/GenBank/DDBJ databases">
        <title>The genome of Paramicrosporidium saccamoebae is the missing link in understanding Cryptomycota and Microsporidia evolution.</title>
        <authorList>
            <person name="Quandt C.A."/>
            <person name="Beaudet D."/>
            <person name="Corsaro D."/>
            <person name="Michel R."/>
            <person name="Corradi N."/>
            <person name="James T."/>
        </authorList>
    </citation>
    <scope>NUCLEOTIDE SEQUENCE [LARGE SCALE GENOMIC DNA]</scope>
    <source>
        <strain evidence="1 2">KSL3</strain>
    </source>
</reference>
<evidence type="ECO:0008006" key="3">
    <source>
        <dbReference type="Google" id="ProtNLM"/>
    </source>
</evidence>
<gene>
    <name evidence="1" type="ORF">PSACC_01934</name>
</gene>
<name>A0A2H9TKI0_9FUNG</name>
<evidence type="ECO:0000313" key="2">
    <source>
        <dbReference type="Proteomes" id="UP000240830"/>
    </source>
</evidence>
<comment type="caution">
    <text evidence="1">The sequence shown here is derived from an EMBL/GenBank/DDBJ whole genome shotgun (WGS) entry which is preliminary data.</text>
</comment>
<dbReference type="EMBL" id="MTSL01000134">
    <property type="protein sequence ID" value="PJF18238.1"/>
    <property type="molecule type" value="Genomic_DNA"/>
</dbReference>
<keyword evidence="2" id="KW-1185">Reference proteome</keyword>
<proteinExistence type="predicted"/>
<accession>A0A2H9TKI0</accession>
<dbReference type="AlphaFoldDB" id="A0A2H9TKI0"/>